<reference evidence="1 2" key="1">
    <citation type="journal article" date="2019" name="Sci. Rep.">
        <title>Orb-weaving spider Araneus ventricosus genome elucidates the spidroin gene catalogue.</title>
        <authorList>
            <person name="Kono N."/>
            <person name="Nakamura H."/>
            <person name="Ohtoshi R."/>
            <person name="Moran D.A.P."/>
            <person name="Shinohara A."/>
            <person name="Yoshida Y."/>
            <person name="Fujiwara M."/>
            <person name="Mori M."/>
            <person name="Tomita M."/>
            <person name="Arakawa K."/>
        </authorList>
    </citation>
    <scope>NUCLEOTIDE SEQUENCE [LARGE SCALE GENOMIC DNA]</scope>
</reference>
<dbReference type="OrthoDB" id="10060618at2759"/>
<name>A0A4Y2K9K2_ARAVE</name>
<evidence type="ECO:0000313" key="1">
    <source>
        <dbReference type="EMBL" id="GBM98894.1"/>
    </source>
</evidence>
<proteinExistence type="predicted"/>
<protein>
    <submittedName>
        <fullName evidence="1">Uncharacterized protein</fullName>
    </submittedName>
</protein>
<evidence type="ECO:0000313" key="2">
    <source>
        <dbReference type="Proteomes" id="UP000499080"/>
    </source>
</evidence>
<comment type="caution">
    <text evidence="1">The sequence shown here is derived from an EMBL/GenBank/DDBJ whole genome shotgun (WGS) entry which is preliminary data.</text>
</comment>
<dbReference type="Proteomes" id="UP000499080">
    <property type="component" value="Unassembled WGS sequence"/>
</dbReference>
<sequence>MRVPRNLKYCLLPLHQQEKQLKTTQIENNIMNNSMWSSLLSNTKSDEYNMCSLDDTSNLTYGFSTKIELKRKECDQIFNSIFSSPRDNVNKCFGANKKLVEAFLIIGKGHAALEVFSMGIGIHAM</sequence>
<keyword evidence="2" id="KW-1185">Reference proteome</keyword>
<organism evidence="1 2">
    <name type="scientific">Araneus ventricosus</name>
    <name type="common">Orbweaver spider</name>
    <name type="synonym">Epeira ventricosa</name>
    <dbReference type="NCBI Taxonomy" id="182803"/>
    <lineage>
        <taxon>Eukaryota</taxon>
        <taxon>Metazoa</taxon>
        <taxon>Ecdysozoa</taxon>
        <taxon>Arthropoda</taxon>
        <taxon>Chelicerata</taxon>
        <taxon>Arachnida</taxon>
        <taxon>Araneae</taxon>
        <taxon>Araneomorphae</taxon>
        <taxon>Entelegynae</taxon>
        <taxon>Araneoidea</taxon>
        <taxon>Araneidae</taxon>
        <taxon>Araneus</taxon>
    </lineage>
</organism>
<accession>A0A4Y2K9K2</accession>
<dbReference type="AlphaFoldDB" id="A0A4Y2K9K2"/>
<gene>
    <name evidence="1" type="ORF">AVEN_5798_1</name>
</gene>
<dbReference type="EMBL" id="BGPR01004368">
    <property type="protein sequence ID" value="GBM98894.1"/>
    <property type="molecule type" value="Genomic_DNA"/>
</dbReference>